<reference evidence="1" key="1">
    <citation type="journal article" date="2021" name="Proc. Natl. Acad. Sci. U.S.A.">
        <title>A Catalog of Tens of Thousands of Viruses from Human Metagenomes Reveals Hidden Associations with Chronic Diseases.</title>
        <authorList>
            <person name="Tisza M.J."/>
            <person name="Buck C.B."/>
        </authorList>
    </citation>
    <scope>NUCLEOTIDE SEQUENCE</scope>
    <source>
        <strain evidence="1">Ct5FX1</strain>
    </source>
</reference>
<sequence length="124" mass="14542">MPKLPKRSHLLLSKKLRKPTSKAGSLLLFLFLLLLWKFAIGSAYSKMIPERTNKKFNIANTRATSETVIFDGFFSSLPFFMLPPPSPLPEINHLTNCFFFSYLLYLKYRHCHAEYIKKGDYWYV</sequence>
<name>A0A8S5UPR9_9CAUD</name>
<organism evidence="1">
    <name type="scientific">Siphoviridae sp. ct5FX1</name>
    <dbReference type="NCBI Taxonomy" id="2825335"/>
    <lineage>
        <taxon>Viruses</taxon>
        <taxon>Duplodnaviria</taxon>
        <taxon>Heunggongvirae</taxon>
        <taxon>Uroviricota</taxon>
        <taxon>Caudoviricetes</taxon>
    </lineage>
</organism>
<evidence type="ECO:0000313" key="1">
    <source>
        <dbReference type="EMBL" id="DAF96463.1"/>
    </source>
</evidence>
<accession>A0A8S5UPR9</accession>
<protein>
    <submittedName>
        <fullName evidence="1">Uncharacterized protein</fullName>
    </submittedName>
</protein>
<dbReference type="EMBL" id="BK016115">
    <property type="protein sequence ID" value="DAF96463.1"/>
    <property type="molecule type" value="Genomic_DNA"/>
</dbReference>
<proteinExistence type="predicted"/>